<dbReference type="AlphaFoldDB" id="A0A1L9RMZ7"/>
<protein>
    <recommendedName>
        <fullName evidence="1">Peptidase S9 prolyl oligopeptidase catalytic domain-containing protein</fullName>
    </recommendedName>
</protein>
<dbReference type="Proteomes" id="UP000184383">
    <property type="component" value="Unassembled WGS sequence"/>
</dbReference>
<reference evidence="3" key="1">
    <citation type="journal article" date="2017" name="Genome Biol.">
        <title>Comparative genomics reveals high biological diversity and specific adaptations in the industrially and medically important fungal genus Aspergillus.</title>
        <authorList>
            <person name="de Vries R.P."/>
            <person name="Riley R."/>
            <person name="Wiebenga A."/>
            <person name="Aguilar-Osorio G."/>
            <person name="Amillis S."/>
            <person name="Uchima C.A."/>
            <person name="Anderluh G."/>
            <person name="Asadollahi M."/>
            <person name="Askin M."/>
            <person name="Barry K."/>
            <person name="Battaglia E."/>
            <person name="Bayram O."/>
            <person name="Benocci T."/>
            <person name="Braus-Stromeyer S.A."/>
            <person name="Caldana C."/>
            <person name="Canovas D."/>
            <person name="Cerqueira G.C."/>
            <person name="Chen F."/>
            <person name="Chen W."/>
            <person name="Choi C."/>
            <person name="Clum A."/>
            <person name="Dos Santos R.A."/>
            <person name="Damasio A.R."/>
            <person name="Diallinas G."/>
            <person name="Emri T."/>
            <person name="Fekete E."/>
            <person name="Flipphi M."/>
            <person name="Freyberg S."/>
            <person name="Gallo A."/>
            <person name="Gournas C."/>
            <person name="Habgood R."/>
            <person name="Hainaut M."/>
            <person name="Harispe M.L."/>
            <person name="Henrissat B."/>
            <person name="Hilden K.S."/>
            <person name="Hope R."/>
            <person name="Hossain A."/>
            <person name="Karabika E."/>
            <person name="Karaffa L."/>
            <person name="Karanyi Z."/>
            <person name="Krasevec N."/>
            <person name="Kuo A."/>
            <person name="Kusch H."/>
            <person name="LaButti K."/>
            <person name="Lagendijk E.L."/>
            <person name="Lapidus A."/>
            <person name="Levasseur A."/>
            <person name="Lindquist E."/>
            <person name="Lipzen A."/>
            <person name="Logrieco A.F."/>
            <person name="MacCabe A."/>
            <person name="Maekelae M.R."/>
            <person name="Malavazi I."/>
            <person name="Melin P."/>
            <person name="Meyer V."/>
            <person name="Mielnichuk N."/>
            <person name="Miskei M."/>
            <person name="Molnar A.P."/>
            <person name="Mule G."/>
            <person name="Ngan C.Y."/>
            <person name="Orejas M."/>
            <person name="Orosz E."/>
            <person name="Ouedraogo J.P."/>
            <person name="Overkamp K.M."/>
            <person name="Park H.-S."/>
            <person name="Perrone G."/>
            <person name="Piumi F."/>
            <person name="Punt P.J."/>
            <person name="Ram A.F."/>
            <person name="Ramon A."/>
            <person name="Rauscher S."/>
            <person name="Record E."/>
            <person name="Riano-Pachon D.M."/>
            <person name="Robert V."/>
            <person name="Roehrig J."/>
            <person name="Ruller R."/>
            <person name="Salamov A."/>
            <person name="Salih N.S."/>
            <person name="Samson R.A."/>
            <person name="Sandor E."/>
            <person name="Sanguinetti M."/>
            <person name="Schuetze T."/>
            <person name="Sepcic K."/>
            <person name="Shelest E."/>
            <person name="Sherlock G."/>
            <person name="Sophianopoulou V."/>
            <person name="Squina F.M."/>
            <person name="Sun H."/>
            <person name="Susca A."/>
            <person name="Todd R.B."/>
            <person name="Tsang A."/>
            <person name="Unkles S.E."/>
            <person name="van de Wiele N."/>
            <person name="van Rossen-Uffink D."/>
            <person name="Oliveira J.V."/>
            <person name="Vesth T.C."/>
            <person name="Visser J."/>
            <person name="Yu J.-H."/>
            <person name="Zhou M."/>
            <person name="Andersen M.R."/>
            <person name="Archer D.B."/>
            <person name="Baker S.E."/>
            <person name="Benoit I."/>
            <person name="Brakhage A.A."/>
            <person name="Braus G.H."/>
            <person name="Fischer R."/>
            <person name="Frisvad J.C."/>
            <person name="Goldman G.H."/>
            <person name="Houbraken J."/>
            <person name="Oakley B."/>
            <person name="Pocsi I."/>
            <person name="Scazzocchio C."/>
            <person name="Seiboth B."/>
            <person name="vanKuyk P.A."/>
            <person name="Wortman J."/>
            <person name="Dyer P.S."/>
            <person name="Grigoriev I.V."/>
        </authorList>
    </citation>
    <scope>NUCLEOTIDE SEQUENCE [LARGE SCALE GENOMIC DNA]</scope>
    <source>
        <strain evidence="3">DTO 134E9</strain>
    </source>
</reference>
<dbReference type="SUPFAM" id="SSF82171">
    <property type="entry name" value="DPP6 N-terminal domain-like"/>
    <property type="match status" value="1"/>
</dbReference>
<dbReference type="Pfam" id="PF00326">
    <property type="entry name" value="Peptidase_S9"/>
    <property type="match status" value="1"/>
</dbReference>
<dbReference type="VEuPathDB" id="FungiDB:ASPWEDRAFT_110440"/>
<dbReference type="PANTHER" id="PTHR43056">
    <property type="entry name" value="PEPTIDASE S9 PROLYL OLIGOPEPTIDASE"/>
    <property type="match status" value="1"/>
</dbReference>
<sequence length="657" mass="73224">MPSSTVPYGHWKSPLTPELLADSSISLHEVVVNESTGAIYSVECRPTENARYVIVEHRNGQRRDVLLKEFSAHATVQELGGGSIAINLDGHIIFFDDISKNVYKLDPLSGQTTVIRAAVKGIRYADFCCHPRDTRWILAAKEDHRNATPETQAYDVNNLLVAIDILTGEETMIAEGDHFYSHPKFDPSGRYVSWIQWSHPDMPWTGTVLYFGEWQNATLLNVTRLAGKAREESIAQPKWGLDGRLYFASDKTGFWQLYSFNLVDRQLHSLSIPGLEQADFAIAEWMLGCSTFIFLDESTIAAAVIVNATSKIVLIDTKTLTFRELELPYLDLVNPGNGIHRVSKSRFAVVGSSSTTPKELAIVSILPDFDVQKTVLTSISSFELPSEYVSQAEHLTAPQKHGPLRDGNVHLFYFPPQNPDFVADSQTLPPLLVYAHGGPNGCTTPALDLTIQYWTSRGFALCAVNYTGSTGFGRDYRERLSGYWGEVDIADIVSAVDFLVGRGLIDETHVGLYGRSAGGYATLQALHVYPDVWAAGVSWFGISNVRALQADSYKFESQDVDRLLLGETEQQDREKKLTTLSPCSHAEKIKAPLLLLQGTADQVVPVEQARMMAHAMHDQGRVAEVVEFEGEGHGWVGREAIHQSFERQEQWWKRYLT</sequence>
<dbReference type="GeneID" id="63744020"/>
<name>A0A1L9RMZ7_ASPWE</name>
<dbReference type="OrthoDB" id="43744at2759"/>
<dbReference type="RefSeq" id="XP_040689939.1">
    <property type="nucleotide sequence ID" value="XM_040828172.1"/>
</dbReference>
<gene>
    <name evidence="2" type="ORF">ASPWEDRAFT_110440</name>
</gene>
<dbReference type="InterPro" id="IPR050585">
    <property type="entry name" value="Xaa-Pro_dipeptidyl-ppase/CocE"/>
</dbReference>
<dbReference type="InterPro" id="IPR001375">
    <property type="entry name" value="Peptidase_S9_cat"/>
</dbReference>
<dbReference type="GO" id="GO:0006508">
    <property type="term" value="P:proteolysis"/>
    <property type="evidence" value="ECO:0007669"/>
    <property type="project" value="InterPro"/>
</dbReference>
<dbReference type="STRING" id="1073089.A0A1L9RMZ7"/>
<evidence type="ECO:0000313" key="2">
    <source>
        <dbReference type="EMBL" id="OJJ36263.1"/>
    </source>
</evidence>
<evidence type="ECO:0000313" key="3">
    <source>
        <dbReference type="Proteomes" id="UP000184383"/>
    </source>
</evidence>
<dbReference type="GO" id="GO:0008236">
    <property type="term" value="F:serine-type peptidase activity"/>
    <property type="evidence" value="ECO:0007669"/>
    <property type="project" value="InterPro"/>
</dbReference>
<proteinExistence type="predicted"/>
<organism evidence="2 3">
    <name type="scientific">Aspergillus wentii DTO 134E9</name>
    <dbReference type="NCBI Taxonomy" id="1073089"/>
    <lineage>
        <taxon>Eukaryota</taxon>
        <taxon>Fungi</taxon>
        <taxon>Dikarya</taxon>
        <taxon>Ascomycota</taxon>
        <taxon>Pezizomycotina</taxon>
        <taxon>Eurotiomycetes</taxon>
        <taxon>Eurotiomycetidae</taxon>
        <taxon>Eurotiales</taxon>
        <taxon>Aspergillaceae</taxon>
        <taxon>Aspergillus</taxon>
        <taxon>Aspergillus subgen. Cremei</taxon>
    </lineage>
</organism>
<evidence type="ECO:0000259" key="1">
    <source>
        <dbReference type="Pfam" id="PF00326"/>
    </source>
</evidence>
<accession>A0A1L9RMZ7</accession>
<dbReference type="InterPro" id="IPR029058">
    <property type="entry name" value="AB_hydrolase_fold"/>
</dbReference>
<dbReference type="PANTHER" id="PTHR43056:SF5">
    <property type="entry name" value="PEPTIDASE S9 PROLYL OLIGOPEPTIDASE CATALYTIC DOMAIN-CONTAINING PROTEIN"/>
    <property type="match status" value="1"/>
</dbReference>
<dbReference type="SUPFAM" id="SSF53474">
    <property type="entry name" value="alpha/beta-Hydrolases"/>
    <property type="match status" value="1"/>
</dbReference>
<dbReference type="Gene3D" id="3.40.50.1820">
    <property type="entry name" value="alpha/beta hydrolase"/>
    <property type="match status" value="1"/>
</dbReference>
<dbReference type="EMBL" id="KV878212">
    <property type="protein sequence ID" value="OJJ36263.1"/>
    <property type="molecule type" value="Genomic_DNA"/>
</dbReference>
<feature type="domain" description="Peptidase S9 prolyl oligopeptidase catalytic" evidence="1">
    <location>
        <begin position="447"/>
        <end position="656"/>
    </location>
</feature>
<keyword evidence="3" id="KW-1185">Reference proteome</keyword>